<dbReference type="CDD" id="cd00090">
    <property type="entry name" value="HTH_ARSR"/>
    <property type="match status" value="1"/>
</dbReference>
<dbReference type="Proteomes" id="UP000499080">
    <property type="component" value="Unassembled WGS sequence"/>
</dbReference>
<sequence>MSNIKNALEALLHKDLCQALSELEESLGIDHTTVLKHLKALGMIQKQCHWVLYQLKPRDVEQRLFTCEQLLQKRKGFLHHVVTGNEKWIHYDNSKLRKSWYRPSHASTSCAKPNMHSSKLLLFIWWDQLGVVYYELLKLNETITGDRYRLQFDAFETSIKGKMAAIRAETC</sequence>
<dbReference type="GO" id="GO:0006303">
    <property type="term" value="P:double-strand break repair via nonhomologous end joining"/>
    <property type="evidence" value="ECO:0007669"/>
    <property type="project" value="TreeGrafter"/>
</dbReference>
<accession>A0A4Y2DT00</accession>
<dbReference type="GO" id="GO:0000014">
    <property type="term" value="F:single-stranded DNA endodeoxyribonuclease activity"/>
    <property type="evidence" value="ECO:0007669"/>
    <property type="project" value="TreeGrafter"/>
</dbReference>
<organism evidence="1 2">
    <name type="scientific">Araneus ventricosus</name>
    <name type="common">Orbweaver spider</name>
    <name type="synonym">Epeira ventricosa</name>
    <dbReference type="NCBI Taxonomy" id="182803"/>
    <lineage>
        <taxon>Eukaryota</taxon>
        <taxon>Metazoa</taxon>
        <taxon>Ecdysozoa</taxon>
        <taxon>Arthropoda</taxon>
        <taxon>Chelicerata</taxon>
        <taxon>Arachnida</taxon>
        <taxon>Araneae</taxon>
        <taxon>Araneomorphae</taxon>
        <taxon>Entelegynae</taxon>
        <taxon>Araneoidea</taxon>
        <taxon>Araneidae</taxon>
        <taxon>Araneus</taxon>
    </lineage>
</organism>
<dbReference type="InterPro" id="IPR001888">
    <property type="entry name" value="Transposase_1"/>
</dbReference>
<dbReference type="GO" id="GO:0046975">
    <property type="term" value="F:histone H3K36 methyltransferase activity"/>
    <property type="evidence" value="ECO:0007669"/>
    <property type="project" value="TreeGrafter"/>
</dbReference>
<dbReference type="GO" id="GO:0031297">
    <property type="term" value="P:replication fork processing"/>
    <property type="evidence" value="ECO:0007669"/>
    <property type="project" value="TreeGrafter"/>
</dbReference>
<dbReference type="InterPro" id="IPR036397">
    <property type="entry name" value="RNaseH_sf"/>
</dbReference>
<dbReference type="GO" id="GO:0000729">
    <property type="term" value="P:DNA double-strand break processing"/>
    <property type="evidence" value="ECO:0007669"/>
    <property type="project" value="TreeGrafter"/>
</dbReference>
<protein>
    <submittedName>
        <fullName evidence="1">Mariner Mos1 transposase</fullName>
    </submittedName>
</protein>
<evidence type="ECO:0000313" key="1">
    <source>
        <dbReference type="EMBL" id="GBM19407.1"/>
    </source>
</evidence>
<dbReference type="AlphaFoldDB" id="A0A4Y2DT00"/>
<keyword evidence="2" id="KW-1185">Reference proteome</keyword>
<dbReference type="OrthoDB" id="616263at2759"/>
<dbReference type="GO" id="GO:0003697">
    <property type="term" value="F:single-stranded DNA binding"/>
    <property type="evidence" value="ECO:0007669"/>
    <property type="project" value="TreeGrafter"/>
</dbReference>
<dbReference type="PANTHER" id="PTHR46060">
    <property type="entry name" value="MARINER MOS1 TRANSPOSASE-LIKE PROTEIN"/>
    <property type="match status" value="1"/>
</dbReference>
<dbReference type="EMBL" id="BGPR01000422">
    <property type="protein sequence ID" value="GBM19407.1"/>
    <property type="molecule type" value="Genomic_DNA"/>
</dbReference>
<dbReference type="InterPro" id="IPR052709">
    <property type="entry name" value="Transposase-MT_Hybrid"/>
</dbReference>
<dbReference type="Pfam" id="PF01359">
    <property type="entry name" value="Transposase_1"/>
    <property type="match status" value="1"/>
</dbReference>
<dbReference type="Gene3D" id="1.10.10.10">
    <property type="entry name" value="Winged helix-like DNA-binding domain superfamily/Winged helix DNA-binding domain"/>
    <property type="match status" value="1"/>
</dbReference>
<dbReference type="GO" id="GO:0042800">
    <property type="term" value="F:histone H3K4 methyltransferase activity"/>
    <property type="evidence" value="ECO:0007669"/>
    <property type="project" value="TreeGrafter"/>
</dbReference>
<proteinExistence type="predicted"/>
<dbReference type="GO" id="GO:0044774">
    <property type="term" value="P:mitotic DNA integrity checkpoint signaling"/>
    <property type="evidence" value="ECO:0007669"/>
    <property type="project" value="TreeGrafter"/>
</dbReference>
<reference evidence="1 2" key="1">
    <citation type="journal article" date="2019" name="Sci. Rep.">
        <title>Orb-weaving spider Araneus ventricosus genome elucidates the spidroin gene catalogue.</title>
        <authorList>
            <person name="Kono N."/>
            <person name="Nakamura H."/>
            <person name="Ohtoshi R."/>
            <person name="Moran D.A.P."/>
            <person name="Shinohara A."/>
            <person name="Yoshida Y."/>
            <person name="Fujiwara M."/>
            <person name="Mori M."/>
            <person name="Tomita M."/>
            <person name="Arakawa K."/>
        </authorList>
    </citation>
    <scope>NUCLEOTIDE SEQUENCE [LARGE SCALE GENOMIC DNA]</scope>
</reference>
<evidence type="ECO:0000313" key="2">
    <source>
        <dbReference type="Proteomes" id="UP000499080"/>
    </source>
</evidence>
<dbReference type="PANTHER" id="PTHR46060:SF2">
    <property type="entry name" value="HISTONE-LYSINE N-METHYLTRANSFERASE SETMAR"/>
    <property type="match status" value="1"/>
</dbReference>
<gene>
    <name evidence="1" type="primary">marinerT_69</name>
    <name evidence="1" type="ORF">AVEN_196030_1</name>
</gene>
<dbReference type="InterPro" id="IPR036388">
    <property type="entry name" value="WH-like_DNA-bd_sf"/>
</dbReference>
<dbReference type="GO" id="GO:0015074">
    <property type="term" value="P:DNA integration"/>
    <property type="evidence" value="ECO:0007669"/>
    <property type="project" value="TreeGrafter"/>
</dbReference>
<dbReference type="GO" id="GO:0005634">
    <property type="term" value="C:nucleus"/>
    <property type="evidence" value="ECO:0007669"/>
    <property type="project" value="TreeGrafter"/>
</dbReference>
<name>A0A4Y2DT00_ARAVE</name>
<dbReference type="InterPro" id="IPR011991">
    <property type="entry name" value="ArsR-like_HTH"/>
</dbReference>
<dbReference type="GO" id="GO:0003690">
    <property type="term" value="F:double-stranded DNA binding"/>
    <property type="evidence" value="ECO:0007669"/>
    <property type="project" value="TreeGrafter"/>
</dbReference>
<dbReference type="Gene3D" id="3.30.420.10">
    <property type="entry name" value="Ribonuclease H-like superfamily/Ribonuclease H"/>
    <property type="match status" value="1"/>
</dbReference>
<dbReference type="GO" id="GO:0000793">
    <property type="term" value="C:condensed chromosome"/>
    <property type="evidence" value="ECO:0007669"/>
    <property type="project" value="TreeGrafter"/>
</dbReference>
<dbReference type="GO" id="GO:0044547">
    <property type="term" value="F:DNA topoisomerase binding"/>
    <property type="evidence" value="ECO:0007669"/>
    <property type="project" value="TreeGrafter"/>
</dbReference>
<dbReference type="GO" id="GO:0035861">
    <property type="term" value="C:site of double-strand break"/>
    <property type="evidence" value="ECO:0007669"/>
    <property type="project" value="TreeGrafter"/>
</dbReference>
<comment type="caution">
    <text evidence="1">The sequence shown here is derived from an EMBL/GenBank/DDBJ whole genome shotgun (WGS) entry which is preliminary data.</text>
</comment>